<dbReference type="PANTHER" id="PTHR42060">
    <property type="entry name" value="NHL REPEAT-CONTAINING PROTEIN-RELATED"/>
    <property type="match status" value="1"/>
</dbReference>
<feature type="chain" id="PRO_5042062932" description="SMP-30/Gluconolactonase/LRE-like region domain-containing protein" evidence="1">
    <location>
        <begin position="18"/>
        <end position="307"/>
    </location>
</feature>
<reference evidence="2" key="1">
    <citation type="submission" date="2023-03" db="EMBL/GenBank/DDBJ databases">
        <title>Massive genome expansion in bonnet fungi (Mycena s.s.) driven by repeated elements and novel gene families across ecological guilds.</title>
        <authorList>
            <consortium name="Lawrence Berkeley National Laboratory"/>
            <person name="Harder C.B."/>
            <person name="Miyauchi S."/>
            <person name="Viragh M."/>
            <person name="Kuo A."/>
            <person name="Thoen E."/>
            <person name="Andreopoulos B."/>
            <person name="Lu D."/>
            <person name="Skrede I."/>
            <person name="Drula E."/>
            <person name="Henrissat B."/>
            <person name="Morin E."/>
            <person name="Kohler A."/>
            <person name="Barry K."/>
            <person name="LaButti K."/>
            <person name="Morin E."/>
            <person name="Salamov A."/>
            <person name="Lipzen A."/>
            <person name="Mereny Z."/>
            <person name="Hegedus B."/>
            <person name="Baldrian P."/>
            <person name="Stursova M."/>
            <person name="Weitz H."/>
            <person name="Taylor A."/>
            <person name="Grigoriev I.V."/>
            <person name="Nagy L.G."/>
            <person name="Martin F."/>
            <person name="Kauserud H."/>
        </authorList>
    </citation>
    <scope>NUCLEOTIDE SEQUENCE</scope>
    <source>
        <strain evidence="2">9284</strain>
    </source>
</reference>
<evidence type="ECO:0000256" key="1">
    <source>
        <dbReference type="SAM" id="SignalP"/>
    </source>
</evidence>
<feature type="signal peptide" evidence="1">
    <location>
        <begin position="1"/>
        <end position="17"/>
    </location>
</feature>
<dbReference type="Proteomes" id="UP001221142">
    <property type="component" value="Unassembled WGS sequence"/>
</dbReference>
<name>A0AAD7FCX5_9AGAR</name>
<dbReference type="PANTHER" id="PTHR42060:SF1">
    <property type="entry name" value="NHL REPEAT-CONTAINING PROTEIN"/>
    <property type="match status" value="1"/>
</dbReference>
<proteinExistence type="predicted"/>
<protein>
    <recommendedName>
        <fullName evidence="4">SMP-30/Gluconolactonase/LRE-like region domain-containing protein</fullName>
    </recommendedName>
</protein>
<dbReference type="AlphaFoldDB" id="A0AAD7FCX5"/>
<keyword evidence="1" id="KW-0732">Signal</keyword>
<keyword evidence="3" id="KW-1185">Reference proteome</keyword>
<dbReference type="Gene3D" id="2.120.10.30">
    <property type="entry name" value="TolB, C-terminal domain"/>
    <property type="match status" value="1"/>
</dbReference>
<evidence type="ECO:0008006" key="4">
    <source>
        <dbReference type="Google" id="ProtNLM"/>
    </source>
</evidence>
<sequence length="307" mass="31763">MLWLTPALILLPLCAHAIVSLPIKLLFQTADGSGLENLAVRSSSELLITSTVSPTLFSFNPAANSPTLADVVTFPNTDGLTGIGEIRPDVFAVITSEINTTSLSDAPGSVFIWTVDFTVRGAPRTTRAASIPKAGLANGLSAVPGNPDVVLVADSTLGLAWEANVRTGSVRVFLQDEAMTPIGASGPAPALGINGLHVRGGDLLFTNSQRQTLSRVALAGGAVQQLGTGEFDDFTLDAEGRAWLATNPGALTLIDPLRNEESIVVNTTLNGPSSAAFGRVGALETKTLFMTTRAGQLVSVDTSAEGV</sequence>
<gene>
    <name evidence="2" type="ORF">FB45DRAFT_230184</name>
</gene>
<comment type="caution">
    <text evidence="2">The sequence shown here is derived from an EMBL/GenBank/DDBJ whole genome shotgun (WGS) entry which is preliminary data.</text>
</comment>
<evidence type="ECO:0000313" key="3">
    <source>
        <dbReference type="Proteomes" id="UP001221142"/>
    </source>
</evidence>
<dbReference type="InterPro" id="IPR052998">
    <property type="entry name" value="Hetero-Diels-Alderase-like"/>
</dbReference>
<dbReference type="EMBL" id="JARKIF010000022">
    <property type="protein sequence ID" value="KAJ7616539.1"/>
    <property type="molecule type" value="Genomic_DNA"/>
</dbReference>
<dbReference type="SUPFAM" id="SSF63829">
    <property type="entry name" value="Calcium-dependent phosphotriesterase"/>
    <property type="match status" value="1"/>
</dbReference>
<dbReference type="InterPro" id="IPR011042">
    <property type="entry name" value="6-blade_b-propeller_TolB-like"/>
</dbReference>
<organism evidence="2 3">
    <name type="scientific">Roridomyces roridus</name>
    <dbReference type="NCBI Taxonomy" id="1738132"/>
    <lineage>
        <taxon>Eukaryota</taxon>
        <taxon>Fungi</taxon>
        <taxon>Dikarya</taxon>
        <taxon>Basidiomycota</taxon>
        <taxon>Agaricomycotina</taxon>
        <taxon>Agaricomycetes</taxon>
        <taxon>Agaricomycetidae</taxon>
        <taxon>Agaricales</taxon>
        <taxon>Marasmiineae</taxon>
        <taxon>Mycenaceae</taxon>
        <taxon>Roridomyces</taxon>
    </lineage>
</organism>
<evidence type="ECO:0000313" key="2">
    <source>
        <dbReference type="EMBL" id="KAJ7616539.1"/>
    </source>
</evidence>
<accession>A0AAD7FCX5</accession>